<gene>
    <name evidence="2" type="ORF">GA0070610_1995</name>
</gene>
<dbReference type="AlphaFoldDB" id="A0A1C5G866"/>
<dbReference type="SUPFAM" id="SSF47336">
    <property type="entry name" value="ACP-like"/>
    <property type="match status" value="1"/>
</dbReference>
<dbReference type="InterPro" id="IPR009081">
    <property type="entry name" value="PP-bd_ACP"/>
</dbReference>
<sequence>MLETRVREVVASVFGVVPDELPERLDPDTVPGWTSLRQIQLMMALEKAFGIEIDPNLLPALASGPAIVRYLEETLAVPDGTSR</sequence>
<dbReference type="GeneID" id="95801814"/>
<name>A0A1C5G866_MICEH</name>
<organism evidence="2 3">
    <name type="scientific">Micromonospora echinofusca</name>
    <dbReference type="NCBI Taxonomy" id="47858"/>
    <lineage>
        <taxon>Bacteria</taxon>
        <taxon>Bacillati</taxon>
        <taxon>Actinomycetota</taxon>
        <taxon>Actinomycetes</taxon>
        <taxon>Micromonosporales</taxon>
        <taxon>Micromonosporaceae</taxon>
        <taxon>Micromonospora</taxon>
    </lineage>
</organism>
<accession>A0A1C5G866</accession>
<protein>
    <submittedName>
        <fullName evidence="2">Acyl carrier protein</fullName>
    </submittedName>
</protein>
<dbReference type="Gene3D" id="1.10.1200.10">
    <property type="entry name" value="ACP-like"/>
    <property type="match status" value="1"/>
</dbReference>
<dbReference type="InterPro" id="IPR036736">
    <property type="entry name" value="ACP-like_sf"/>
</dbReference>
<dbReference type="RefSeq" id="WP_088999734.1">
    <property type="nucleotide sequence ID" value="NZ_JBFAAC010000018.1"/>
</dbReference>
<evidence type="ECO:0000313" key="3">
    <source>
        <dbReference type="Proteomes" id="UP000198251"/>
    </source>
</evidence>
<keyword evidence="3" id="KW-1185">Reference proteome</keyword>
<reference evidence="2 3" key="1">
    <citation type="submission" date="2016-06" db="EMBL/GenBank/DDBJ databases">
        <authorList>
            <person name="Kjaerup R.B."/>
            <person name="Dalgaard T.S."/>
            <person name="Juul-Madsen H.R."/>
        </authorList>
    </citation>
    <scope>NUCLEOTIDE SEQUENCE [LARGE SCALE GENOMIC DNA]</scope>
    <source>
        <strain evidence="2 3">DSM 43913</strain>
    </source>
</reference>
<proteinExistence type="predicted"/>
<evidence type="ECO:0000313" key="2">
    <source>
        <dbReference type="EMBL" id="SCG15752.1"/>
    </source>
</evidence>
<dbReference type="Pfam" id="PF00550">
    <property type="entry name" value="PP-binding"/>
    <property type="match status" value="1"/>
</dbReference>
<feature type="domain" description="Carrier" evidence="1">
    <location>
        <begin position="1"/>
        <end position="75"/>
    </location>
</feature>
<evidence type="ECO:0000259" key="1">
    <source>
        <dbReference type="PROSITE" id="PS50075"/>
    </source>
</evidence>
<dbReference type="EMBL" id="LT607733">
    <property type="protein sequence ID" value="SCG15752.1"/>
    <property type="molecule type" value="Genomic_DNA"/>
</dbReference>
<dbReference type="Proteomes" id="UP000198251">
    <property type="component" value="Chromosome I"/>
</dbReference>
<dbReference type="PROSITE" id="PS50075">
    <property type="entry name" value="CARRIER"/>
    <property type="match status" value="1"/>
</dbReference>